<organism evidence="2 3">
    <name type="scientific">Hypholoma sublateritium (strain FD-334 SS-4)</name>
    <dbReference type="NCBI Taxonomy" id="945553"/>
    <lineage>
        <taxon>Eukaryota</taxon>
        <taxon>Fungi</taxon>
        <taxon>Dikarya</taxon>
        <taxon>Basidiomycota</taxon>
        <taxon>Agaricomycotina</taxon>
        <taxon>Agaricomycetes</taxon>
        <taxon>Agaricomycetidae</taxon>
        <taxon>Agaricales</taxon>
        <taxon>Agaricineae</taxon>
        <taxon>Strophariaceae</taxon>
        <taxon>Hypholoma</taxon>
    </lineage>
</organism>
<dbReference type="Proteomes" id="UP000054270">
    <property type="component" value="Unassembled WGS sequence"/>
</dbReference>
<name>A0A0D2KVS0_HYPSF</name>
<evidence type="ECO:0000313" key="2">
    <source>
        <dbReference type="EMBL" id="KJA18717.1"/>
    </source>
</evidence>
<sequence>MTDLSITGKLYRSSPKNLESLCTGWTRNHVSLRAYHYHCHGGGSDGRSTQTHTNSKIMSKGMSLKTSAN</sequence>
<keyword evidence="3" id="KW-1185">Reference proteome</keyword>
<dbReference type="AlphaFoldDB" id="A0A0D2KVS0"/>
<protein>
    <submittedName>
        <fullName evidence="2">Uncharacterized protein</fullName>
    </submittedName>
</protein>
<feature type="region of interest" description="Disordered" evidence="1">
    <location>
        <begin position="41"/>
        <end position="69"/>
    </location>
</feature>
<evidence type="ECO:0000313" key="3">
    <source>
        <dbReference type="Proteomes" id="UP000054270"/>
    </source>
</evidence>
<feature type="compositionally biased region" description="Polar residues" evidence="1">
    <location>
        <begin position="46"/>
        <end position="57"/>
    </location>
</feature>
<dbReference type="EMBL" id="KN817585">
    <property type="protein sequence ID" value="KJA18717.1"/>
    <property type="molecule type" value="Genomic_DNA"/>
</dbReference>
<evidence type="ECO:0000256" key="1">
    <source>
        <dbReference type="SAM" id="MobiDB-lite"/>
    </source>
</evidence>
<reference evidence="3" key="1">
    <citation type="submission" date="2014-04" db="EMBL/GenBank/DDBJ databases">
        <title>Evolutionary Origins and Diversification of the Mycorrhizal Mutualists.</title>
        <authorList>
            <consortium name="DOE Joint Genome Institute"/>
            <consortium name="Mycorrhizal Genomics Consortium"/>
            <person name="Kohler A."/>
            <person name="Kuo A."/>
            <person name="Nagy L.G."/>
            <person name="Floudas D."/>
            <person name="Copeland A."/>
            <person name="Barry K.W."/>
            <person name="Cichocki N."/>
            <person name="Veneault-Fourrey C."/>
            <person name="LaButti K."/>
            <person name="Lindquist E.A."/>
            <person name="Lipzen A."/>
            <person name="Lundell T."/>
            <person name="Morin E."/>
            <person name="Murat C."/>
            <person name="Riley R."/>
            <person name="Ohm R."/>
            <person name="Sun H."/>
            <person name="Tunlid A."/>
            <person name="Henrissat B."/>
            <person name="Grigoriev I.V."/>
            <person name="Hibbett D.S."/>
            <person name="Martin F."/>
        </authorList>
    </citation>
    <scope>NUCLEOTIDE SEQUENCE [LARGE SCALE GENOMIC DNA]</scope>
    <source>
        <strain evidence="3">FD-334 SS-4</strain>
    </source>
</reference>
<gene>
    <name evidence="2" type="ORF">HYPSUDRAFT_915066</name>
</gene>
<accession>A0A0D2KVS0</accession>
<proteinExistence type="predicted"/>